<sequence>MEQEIILPPGSSYETKKLGSSRFPWRKVGRGILFLVLSVGAFSLGYFGVWAWQSYFPPRLGDSEPPADWQVFKSEPYLLGFRYPADWEAQTVSASFVVLRPRALEGVTLPKDYISFFIAPTGSRAQTPCENDQAACSFYANGIFGDRFSSPEEETIFFAQAGNDFTLKWHRYGEADFTEVFNEISASFRFTTPEKTDAQTP</sequence>
<keyword evidence="1" id="KW-0472">Membrane</keyword>
<keyword evidence="1" id="KW-1133">Transmembrane helix</keyword>
<proteinExistence type="predicted"/>
<dbReference type="EMBL" id="DSPJ01000032">
    <property type="protein sequence ID" value="HEX61725.1"/>
    <property type="molecule type" value="Genomic_DNA"/>
</dbReference>
<evidence type="ECO:0000256" key="1">
    <source>
        <dbReference type="SAM" id="Phobius"/>
    </source>
</evidence>
<evidence type="ECO:0000313" key="2">
    <source>
        <dbReference type="EMBL" id="HEX61725.1"/>
    </source>
</evidence>
<feature type="transmembrane region" description="Helical" evidence="1">
    <location>
        <begin position="32"/>
        <end position="52"/>
    </location>
</feature>
<dbReference type="AlphaFoldDB" id="A0A831Z0P3"/>
<keyword evidence="1" id="KW-0812">Transmembrane</keyword>
<organism evidence="2">
    <name type="scientific">candidate division WWE3 bacterium</name>
    <dbReference type="NCBI Taxonomy" id="2053526"/>
    <lineage>
        <taxon>Bacteria</taxon>
        <taxon>Katanobacteria</taxon>
    </lineage>
</organism>
<gene>
    <name evidence="2" type="ORF">ENR01_01015</name>
</gene>
<name>A0A831Z0P3_UNCKA</name>
<accession>A0A831Z0P3</accession>
<reference evidence="2" key="1">
    <citation type="journal article" date="2020" name="mSystems">
        <title>Genome- and Community-Level Interaction Insights into Carbon Utilization and Element Cycling Functions of Hydrothermarchaeota in Hydrothermal Sediment.</title>
        <authorList>
            <person name="Zhou Z."/>
            <person name="Liu Y."/>
            <person name="Xu W."/>
            <person name="Pan J."/>
            <person name="Luo Z.H."/>
            <person name="Li M."/>
        </authorList>
    </citation>
    <scope>NUCLEOTIDE SEQUENCE [LARGE SCALE GENOMIC DNA]</scope>
    <source>
        <strain evidence="2">SpSt-361</strain>
    </source>
</reference>
<protein>
    <submittedName>
        <fullName evidence="2">Uncharacterized protein</fullName>
    </submittedName>
</protein>
<comment type="caution">
    <text evidence="2">The sequence shown here is derived from an EMBL/GenBank/DDBJ whole genome shotgun (WGS) entry which is preliminary data.</text>
</comment>